<dbReference type="PANTHER" id="PTHR35043">
    <property type="entry name" value="TRANSCRIPTION FACTOR DOMAIN-CONTAINING PROTEIN"/>
    <property type="match status" value="1"/>
</dbReference>
<dbReference type="PANTHER" id="PTHR35043:SF7">
    <property type="entry name" value="TRANSCRIPTION FACTOR DOMAIN-CONTAINING PROTEIN"/>
    <property type="match status" value="1"/>
</dbReference>
<reference evidence="2 3" key="1">
    <citation type="submission" date="2014-04" db="EMBL/GenBank/DDBJ databases">
        <title>Evolutionary Origins and Diversification of the Mycorrhizal Mutualists.</title>
        <authorList>
            <consortium name="DOE Joint Genome Institute"/>
            <consortium name="Mycorrhizal Genomics Consortium"/>
            <person name="Kohler A."/>
            <person name="Kuo A."/>
            <person name="Nagy L.G."/>
            <person name="Floudas D."/>
            <person name="Copeland A."/>
            <person name="Barry K.W."/>
            <person name="Cichocki N."/>
            <person name="Veneault-Fourrey C."/>
            <person name="LaButti K."/>
            <person name="Lindquist E.A."/>
            <person name="Lipzen A."/>
            <person name="Lundell T."/>
            <person name="Morin E."/>
            <person name="Murat C."/>
            <person name="Riley R."/>
            <person name="Ohm R."/>
            <person name="Sun H."/>
            <person name="Tunlid A."/>
            <person name="Henrissat B."/>
            <person name="Grigoriev I.V."/>
            <person name="Hibbett D.S."/>
            <person name="Martin F."/>
        </authorList>
    </citation>
    <scope>NUCLEOTIDE SEQUENCE [LARGE SCALE GENOMIC DNA]</scope>
    <source>
        <strain evidence="2 3">FD-317 M1</strain>
    </source>
</reference>
<keyword evidence="1" id="KW-1133">Transmembrane helix</keyword>
<accession>A0A0D0BP75</accession>
<keyword evidence="1" id="KW-0812">Transmembrane</keyword>
<evidence type="ECO:0000256" key="1">
    <source>
        <dbReference type="SAM" id="Phobius"/>
    </source>
</evidence>
<keyword evidence="3" id="KW-1185">Reference proteome</keyword>
<feature type="transmembrane region" description="Helical" evidence="1">
    <location>
        <begin position="57"/>
        <end position="77"/>
    </location>
</feature>
<dbReference type="EMBL" id="KN834864">
    <property type="protein sequence ID" value="KIK51379.1"/>
    <property type="molecule type" value="Genomic_DNA"/>
</dbReference>
<dbReference type="HOGENOM" id="CLU_135187_0_0_1"/>
<evidence type="ECO:0000313" key="2">
    <source>
        <dbReference type="EMBL" id="KIK51379.1"/>
    </source>
</evidence>
<dbReference type="OrthoDB" id="9451547at2759"/>
<keyword evidence="1" id="KW-0472">Membrane</keyword>
<feature type="transmembrane region" description="Helical" evidence="1">
    <location>
        <begin position="89"/>
        <end position="107"/>
    </location>
</feature>
<name>A0A0D0BP75_9AGAR</name>
<sequence>MLESSSSCNDLNNCRTLLQIIWSCVSVLIACTWVSVHPNVPGPGESSWKVVRRKVRLMIIALIAPELFVLWAARQWFAARKLAKRYRDQGWTMSHAFFALMGGFALYEGKKFVSVL</sequence>
<protein>
    <submittedName>
        <fullName evidence="2">Uncharacterized protein</fullName>
    </submittedName>
</protein>
<feature type="transmembrane region" description="Helical" evidence="1">
    <location>
        <begin position="20"/>
        <end position="36"/>
    </location>
</feature>
<dbReference type="AlphaFoldDB" id="A0A0D0BP75"/>
<dbReference type="Proteomes" id="UP000053593">
    <property type="component" value="Unassembled WGS sequence"/>
</dbReference>
<proteinExistence type="predicted"/>
<gene>
    <name evidence="2" type="ORF">GYMLUDRAFT_181434</name>
</gene>
<organism evidence="2 3">
    <name type="scientific">Collybiopsis luxurians FD-317 M1</name>
    <dbReference type="NCBI Taxonomy" id="944289"/>
    <lineage>
        <taxon>Eukaryota</taxon>
        <taxon>Fungi</taxon>
        <taxon>Dikarya</taxon>
        <taxon>Basidiomycota</taxon>
        <taxon>Agaricomycotina</taxon>
        <taxon>Agaricomycetes</taxon>
        <taxon>Agaricomycetidae</taxon>
        <taxon>Agaricales</taxon>
        <taxon>Marasmiineae</taxon>
        <taxon>Omphalotaceae</taxon>
        <taxon>Collybiopsis</taxon>
        <taxon>Collybiopsis luxurians</taxon>
    </lineage>
</organism>
<evidence type="ECO:0000313" key="3">
    <source>
        <dbReference type="Proteomes" id="UP000053593"/>
    </source>
</evidence>
<feature type="non-terminal residue" evidence="2">
    <location>
        <position position="1"/>
    </location>
</feature>